<dbReference type="PANTHER" id="PTHR46268:SF22">
    <property type="entry name" value="SENSOR PROTEIN KDPD-RELATED"/>
    <property type="match status" value="1"/>
</dbReference>
<sequence length="292" mass="33172">MFQSCLICTDFTDGLDRLVNFVPELAKGGLKKIIFLHSLPVWEQERLTGVDETQIAQARERLSGALQKVPEGVEVKIEVLCGRPTDTILRVLNHEKLDVIIAGTPIRSALEEKFFGSTSMELTKQTASPLMILRPQLISTYTVEELSLRCQHLWRYLLIPYSDSEAGQYLISQIKKYAQNRPANSLQKCMLLSIIEDKGRENIITTHRLEQAHQKLEALKEELEQLELEVNIEVKQGNILREIIHTAVEFDISAIAVAKNPRSPIIDWAVPSVVNEVLHGVWFPLLFFSPHK</sequence>
<proteinExistence type="inferred from homology"/>
<comment type="similarity">
    <text evidence="1">Belongs to the universal stress protein A family.</text>
</comment>
<evidence type="ECO:0000313" key="5">
    <source>
        <dbReference type="Proteomes" id="UP000008206"/>
    </source>
</evidence>
<evidence type="ECO:0000256" key="1">
    <source>
        <dbReference type="ARBA" id="ARBA00008791"/>
    </source>
</evidence>
<evidence type="ECO:0000313" key="4">
    <source>
        <dbReference type="EMBL" id="ADN12076.1"/>
    </source>
</evidence>
<dbReference type="PANTHER" id="PTHR46268">
    <property type="entry name" value="STRESS RESPONSE PROTEIN NHAX"/>
    <property type="match status" value="1"/>
</dbReference>
<reference evidence="5" key="1">
    <citation type="journal article" date="2011" name="MBio">
        <title>Novel metabolic attributes of the genus Cyanothece, comprising a group of unicellular nitrogen-fixing Cyanobacteria.</title>
        <authorList>
            <person name="Bandyopadhyay A."/>
            <person name="Elvitigala T."/>
            <person name="Welsh E."/>
            <person name="Stockel J."/>
            <person name="Liberton M."/>
            <person name="Min H."/>
            <person name="Sherman L.A."/>
            <person name="Pakrasi H.B."/>
        </authorList>
    </citation>
    <scope>NUCLEOTIDE SEQUENCE [LARGE SCALE GENOMIC DNA]</scope>
    <source>
        <strain evidence="5">PCC 7822</strain>
    </source>
</reference>
<dbReference type="EMBL" id="CP002198">
    <property type="protein sequence ID" value="ADN12076.1"/>
    <property type="molecule type" value="Genomic_DNA"/>
</dbReference>
<dbReference type="RefSeq" id="WP_013320186.1">
    <property type="nucleotide sequence ID" value="NC_014501.1"/>
</dbReference>
<gene>
    <name evidence="4" type="ordered locus">Cyan7822_0023</name>
</gene>
<evidence type="ECO:0000259" key="3">
    <source>
        <dbReference type="Pfam" id="PF00582"/>
    </source>
</evidence>
<dbReference type="InterPro" id="IPR014729">
    <property type="entry name" value="Rossmann-like_a/b/a_fold"/>
</dbReference>
<feature type="domain" description="UspA" evidence="3">
    <location>
        <begin position="158"/>
        <end position="286"/>
    </location>
</feature>
<dbReference type="SUPFAM" id="SSF52402">
    <property type="entry name" value="Adenine nucleotide alpha hydrolases-like"/>
    <property type="match status" value="2"/>
</dbReference>
<dbReference type="AlphaFoldDB" id="E0UGI1"/>
<organism evidence="4 5">
    <name type="scientific">Gloeothece verrucosa (strain PCC 7822)</name>
    <name type="common">Cyanothece sp. (strain PCC 7822)</name>
    <dbReference type="NCBI Taxonomy" id="497965"/>
    <lineage>
        <taxon>Bacteria</taxon>
        <taxon>Bacillati</taxon>
        <taxon>Cyanobacteriota</taxon>
        <taxon>Cyanophyceae</taxon>
        <taxon>Oscillatoriophycideae</taxon>
        <taxon>Chroococcales</taxon>
        <taxon>Aphanothecaceae</taxon>
        <taxon>Gloeothece</taxon>
        <taxon>Gloeothece verrucosa</taxon>
    </lineage>
</organism>
<feature type="coiled-coil region" evidence="2">
    <location>
        <begin position="202"/>
        <end position="236"/>
    </location>
</feature>
<feature type="domain" description="UspA" evidence="3">
    <location>
        <begin position="1"/>
        <end position="134"/>
    </location>
</feature>
<name>E0UGI1_GLOV7</name>
<accession>E0UGI1</accession>
<dbReference type="CDD" id="cd00293">
    <property type="entry name" value="USP-like"/>
    <property type="match status" value="1"/>
</dbReference>
<dbReference type="InterPro" id="IPR006016">
    <property type="entry name" value="UspA"/>
</dbReference>
<dbReference type="STRING" id="497965.Cyan7822_0023"/>
<dbReference type="OrthoDB" id="552876at2"/>
<dbReference type="Gene3D" id="3.40.50.620">
    <property type="entry name" value="HUPs"/>
    <property type="match status" value="2"/>
</dbReference>
<dbReference type="Proteomes" id="UP000008206">
    <property type="component" value="Chromosome"/>
</dbReference>
<evidence type="ECO:0000256" key="2">
    <source>
        <dbReference type="SAM" id="Coils"/>
    </source>
</evidence>
<keyword evidence="5" id="KW-1185">Reference proteome</keyword>
<keyword evidence="2" id="KW-0175">Coiled coil</keyword>
<dbReference type="Pfam" id="PF00582">
    <property type="entry name" value="Usp"/>
    <property type="match status" value="2"/>
</dbReference>
<dbReference type="KEGG" id="cyj:Cyan7822_0023"/>
<dbReference type="eggNOG" id="COG0589">
    <property type="taxonomic scope" value="Bacteria"/>
</dbReference>
<protein>
    <submittedName>
        <fullName evidence="4">UspA domain protein</fullName>
    </submittedName>
</protein>
<dbReference type="HOGENOM" id="CLU_049301_2_0_3"/>